<evidence type="ECO:0000313" key="1">
    <source>
        <dbReference type="EMBL" id="MBS3696189.1"/>
    </source>
</evidence>
<dbReference type="Proteomes" id="UP000681586">
    <property type="component" value="Unassembled WGS sequence"/>
</dbReference>
<organism evidence="1 2">
    <name type="scientific">Mammaliicoccus fleurettii</name>
    <dbReference type="NCBI Taxonomy" id="150056"/>
    <lineage>
        <taxon>Bacteria</taxon>
        <taxon>Bacillati</taxon>
        <taxon>Bacillota</taxon>
        <taxon>Bacilli</taxon>
        <taxon>Bacillales</taxon>
        <taxon>Staphylococcaceae</taxon>
        <taxon>Mammaliicoccus</taxon>
    </lineage>
</organism>
<gene>
    <name evidence="1" type="ORF">JJQ58_01670</name>
</gene>
<comment type="caution">
    <text evidence="1">The sequence shown here is derived from an EMBL/GenBank/DDBJ whole genome shotgun (WGS) entry which is preliminary data.</text>
</comment>
<reference evidence="1 2" key="1">
    <citation type="submission" date="2021-05" db="EMBL/GenBank/DDBJ databases">
        <title>Staphylococcus fleurettii isolated from lake water in First Nation community in Manitoba, Canada.</title>
        <authorList>
            <person name="Bashar S."/>
            <person name="Murdock A."/>
            <person name="Patidar R."/>
            <person name="Golding G."/>
            <person name="Farenhorst A."/>
            <person name="Kumar A."/>
        </authorList>
    </citation>
    <scope>NUCLEOTIDE SEQUENCE [LARGE SCALE GENOMIC DNA]</scope>
    <source>
        <strain evidence="1 2">SF002</strain>
    </source>
</reference>
<accession>A0ABS5MKI7</accession>
<protein>
    <submittedName>
        <fullName evidence="1">VraC protein</fullName>
    </submittedName>
</protein>
<name>A0ABS5MKI7_9STAP</name>
<proteinExistence type="predicted"/>
<dbReference type="GeneID" id="86196168"/>
<dbReference type="EMBL" id="JAGXBM010000001">
    <property type="protein sequence ID" value="MBS3696189.1"/>
    <property type="molecule type" value="Genomic_DNA"/>
</dbReference>
<evidence type="ECO:0000313" key="2">
    <source>
        <dbReference type="Proteomes" id="UP000681586"/>
    </source>
</evidence>
<keyword evidence="2" id="KW-1185">Reference proteome</keyword>
<dbReference type="RefSeq" id="WP_078356736.1">
    <property type="nucleotide sequence ID" value="NZ_JAAQPD010000012.1"/>
</dbReference>
<sequence>MQHYSKDGTEIIDIVFSTEDINAYKLLIQNNDRKETVPVLYLASIWPKFQMFEQFLETEIYLRETSINKYKDLIVDTWYEAVLTKEKRTHVKSYTIYQFSLKIKKEEETYVTINQTFIEK</sequence>